<dbReference type="RefSeq" id="WP_313833091.1">
    <property type="nucleotide sequence ID" value="NZ_JAQOUE010000001.1"/>
</dbReference>
<gene>
    <name evidence="2" type="ORF">PPG34_09845</name>
</gene>
<evidence type="ECO:0000313" key="2">
    <source>
        <dbReference type="EMBL" id="MDT7042653.1"/>
    </source>
</evidence>
<dbReference type="Proteomes" id="UP001250932">
    <property type="component" value="Unassembled WGS sequence"/>
</dbReference>
<sequence>MANKDFILDLGKLMIGIAWTDGQLHPEEINALKELLFLLPDISGEDWRQLELYMTHAVTEVEREELLKRVLNNIRSASERDLALSTLAKLMTVEGGTANAEVIESIRQDLETKSTGLLAHIMSPLKKSLKSRASHYSGASSREDRIEDFIKNTIFYQLSSELEARDHKLDIPENEVRKICLAAGLMAHVAWVDNEVCHREREAMSLGLQQLWDLPKDEADLITDMSHTRIMHGLDLVRLTTGFCEYTTIDERKAFLQCLFAIANAATETSHEEIEEIRRIAKALELPHQEFINAKLTIPREERGGL</sequence>
<dbReference type="Pfam" id="PF05099">
    <property type="entry name" value="TerB"/>
    <property type="match status" value="1"/>
</dbReference>
<dbReference type="Gene3D" id="1.10.3680.10">
    <property type="entry name" value="TerB-like"/>
    <property type="match status" value="2"/>
</dbReference>
<proteinExistence type="predicted"/>
<dbReference type="SUPFAM" id="SSF158682">
    <property type="entry name" value="TerB-like"/>
    <property type="match status" value="2"/>
</dbReference>
<organism evidence="2 3">
    <name type="scientific">Candidatus Nitronereus thalassa</name>
    <dbReference type="NCBI Taxonomy" id="3020898"/>
    <lineage>
        <taxon>Bacteria</taxon>
        <taxon>Pseudomonadati</taxon>
        <taxon>Nitrospirota</taxon>
        <taxon>Nitrospiria</taxon>
        <taxon>Nitrospirales</taxon>
        <taxon>Nitrospiraceae</taxon>
        <taxon>Candidatus Nitronereus</taxon>
    </lineage>
</organism>
<keyword evidence="3" id="KW-1185">Reference proteome</keyword>
<dbReference type="CDD" id="cd07177">
    <property type="entry name" value="terB_like"/>
    <property type="match status" value="2"/>
</dbReference>
<feature type="domain" description="Co-chaperone DjlA N-terminal" evidence="1">
    <location>
        <begin position="182"/>
        <end position="295"/>
    </location>
</feature>
<evidence type="ECO:0000313" key="3">
    <source>
        <dbReference type="Proteomes" id="UP001250932"/>
    </source>
</evidence>
<protein>
    <submittedName>
        <fullName evidence="2">TerB family tellurite resistance protein</fullName>
    </submittedName>
</protein>
<name>A0ABU3K8L3_9BACT</name>
<dbReference type="EMBL" id="JAQOUE010000001">
    <property type="protein sequence ID" value="MDT7042653.1"/>
    <property type="molecule type" value="Genomic_DNA"/>
</dbReference>
<accession>A0ABU3K8L3</accession>
<dbReference type="InterPro" id="IPR007791">
    <property type="entry name" value="DjlA_N"/>
</dbReference>
<comment type="caution">
    <text evidence="2">The sequence shown here is derived from an EMBL/GenBank/DDBJ whole genome shotgun (WGS) entry which is preliminary data.</text>
</comment>
<dbReference type="InterPro" id="IPR029024">
    <property type="entry name" value="TerB-like"/>
</dbReference>
<evidence type="ECO:0000259" key="1">
    <source>
        <dbReference type="Pfam" id="PF05099"/>
    </source>
</evidence>
<reference evidence="2 3" key="1">
    <citation type="journal article" date="2023" name="ISME J.">
        <title>Cultivation and genomic characterization of novel and ubiquitous marine nitrite-oxidizing bacteria from the Nitrospirales.</title>
        <authorList>
            <person name="Mueller A.J."/>
            <person name="Daebeler A."/>
            <person name="Herbold C.W."/>
            <person name="Kirkegaard R.H."/>
            <person name="Daims H."/>
        </authorList>
    </citation>
    <scope>NUCLEOTIDE SEQUENCE [LARGE SCALE GENOMIC DNA]</scope>
    <source>
        <strain evidence="2 3">EB</strain>
    </source>
</reference>